<organism evidence="2 3">
    <name type="scientific">Promethearchaeum syntrophicum</name>
    <dbReference type="NCBI Taxonomy" id="2594042"/>
    <lineage>
        <taxon>Archaea</taxon>
        <taxon>Promethearchaeati</taxon>
        <taxon>Promethearchaeota</taxon>
        <taxon>Promethearchaeia</taxon>
        <taxon>Promethearchaeales</taxon>
        <taxon>Promethearchaeaceae</taxon>
        <taxon>Promethearchaeum</taxon>
    </lineage>
</organism>
<evidence type="ECO:0000313" key="3">
    <source>
        <dbReference type="Proteomes" id="UP000321408"/>
    </source>
</evidence>
<dbReference type="KEGG" id="psyt:DSAG12_00841"/>
<name>A0A5B9D774_9ARCH</name>
<feature type="transmembrane region" description="Helical" evidence="1">
    <location>
        <begin position="73"/>
        <end position="96"/>
    </location>
</feature>
<keyword evidence="1" id="KW-1133">Transmembrane helix</keyword>
<dbReference type="EMBL" id="CP042905">
    <property type="protein sequence ID" value="QEE15018.1"/>
    <property type="molecule type" value="Genomic_DNA"/>
</dbReference>
<dbReference type="GeneID" id="41328839"/>
<keyword evidence="3" id="KW-1185">Reference proteome</keyword>
<keyword evidence="1" id="KW-0472">Membrane</keyword>
<dbReference type="AlphaFoldDB" id="A0A5B9D774"/>
<proteinExistence type="predicted"/>
<dbReference type="Proteomes" id="UP000321408">
    <property type="component" value="Chromosome"/>
</dbReference>
<reference evidence="2 3" key="1">
    <citation type="journal article" date="2020" name="Nature">
        <title>Isolation of an archaeon at the prokaryote-eukaryote interface.</title>
        <authorList>
            <person name="Imachi H."/>
            <person name="Nobu M.K."/>
            <person name="Nakahara N."/>
            <person name="Morono Y."/>
            <person name="Ogawara M."/>
            <person name="Takaki Y."/>
            <person name="Takano Y."/>
            <person name="Uematsu K."/>
            <person name="Ikuta T."/>
            <person name="Ito M."/>
            <person name="Matsui Y."/>
            <person name="Miyazaki M."/>
            <person name="Murata K."/>
            <person name="Saito Y."/>
            <person name="Sakai S."/>
            <person name="Song C."/>
            <person name="Tasumi E."/>
            <person name="Yamanaka Y."/>
            <person name="Yamaguchi T."/>
            <person name="Kamagata Y."/>
            <person name="Tamaki H."/>
            <person name="Takai K."/>
        </authorList>
    </citation>
    <scope>NUCLEOTIDE SEQUENCE [LARGE SCALE GENOMIC DNA]</scope>
    <source>
        <strain evidence="2 3">MK-D1</strain>
    </source>
</reference>
<reference evidence="2 3" key="2">
    <citation type="journal article" date="2024" name="Int. J. Syst. Evol. Microbiol.">
        <title>Promethearchaeum syntrophicum gen. nov., sp. nov., an anaerobic, obligately syntrophic archaeon, the first isolate of the lineage 'Asgard' archaea, and proposal of the new archaeal phylum Promethearchaeota phyl. nov. and kingdom Promethearchaeati regn. nov.</title>
        <authorList>
            <person name="Imachi H."/>
            <person name="Nobu M.K."/>
            <person name="Kato S."/>
            <person name="Takaki Y."/>
            <person name="Miyazaki M."/>
            <person name="Miyata M."/>
            <person name="Ogawara M."/>
            <person name="Saito Y."/>
            <person name="Sakai S."/>
            <person name="Tahara Y.O."/>
            <person name="Takano Y."/>
            <person name="Tasumi E."/>
            <person name="Uematsu K."/>
            <person name="Yoshimura T."/>
            <person name="Itoh T."/>
            <person name="Ohkuma M."/>
            <person name="Takai K."/>
        </authorList>
    </citation>
    <scope>NUCLEOTIDE SEQUENCE [LARGE SCALE GENOMIC DNA]</scope>
    <source>
        <strain evidence="2 3">MK-D1</strain>
    </source>
</reference>
<accession>A0A5B9D774</accession>
<gene>
    <name evidence="2" type="ORF">DSAG12_00841</name>
</gene>
<sequence length="113" mass="13224">MFLLLLFSPKNRLLFNYMYLGVPFILNQLFGRTYSINLSPNLLVTRGNLAYSAFLATYMIAIISIPDPKKIRILLYMLIIMSLFISIIYHIVSIFLKMEQIVNLFNISDEFFN</sequence>
<evidence type="ECO:0000256" key="1">
    <source>
        <dbReference type="SAM" id="Phobius"/>
    </source>
</evidence>
<dbReference type="RefSeq" id="WP_147661945.1">
    <property type="nucleotide sequence ID" value="NZ_CP042905.2"/>
</dbReference>
<feature type="transmembrane region" description="Helical" evidence="1">
    <location>
        <begin position="12"/>
        <end position="29"/>
    </location>
</feature>
<feature type="transmembrane region" description="Helical" evidence="1">
    <location>
        <begin position="49"/>
        <end position="66"/>
    </location>
</feature>
<protein>
    <submittedName>
        <fullName evidence="2">Uncharacterized protein</fullName>
    </submittedName>
</protein>
<evidence type="ECO:0000313" key="2">
    <source>
        <dbReference type="EMBL" id="QEE15018.1"/>
    </source>
</evidence>
<keyword evidence="1" id="KW-0812">Transmembrane</keyword>